<feature type="region of interest" description="Disordered" evidence="1">
    <location>
        <begin position="198"/>
        <end position="231"/>
    </location>
</feature>
<keyword evidence="2" id="KW-0472">Membrane</keyword>
<organism evidence="4">
    <name type="scientific">Oikopleura dioica</name>
    <name type="common">Tunicate</name>
    <dbReference type="NCBI Taxonomy" id="34765"/>
    <lineage>
        <taxon>Eukaryota</taxon>
        <taxon>Metazoa</taxon>
        <taxon>Chordata</taxon>
        <taxon>Tunicata</taxon>
        <taxon>Appendicularia</taxon>
        <taxon>Copelata</taxon>
        <taxon>Oikopleuridae</taxon>
        <taxon>Oikopleura</taxon>
    </lineage>
</organism>
<evidence type="ECO:0000256" key="2">
    <source>
        <dbReference type="SAM" id="Phobius"/>
    </source>
</evidence>
<dbReference type="InParanoid" id="E4XXY9"/>
<feature type="transmembrane region" description="Helical" evidence="2">
    <location>
        <begin position="243"/>
        <end position="262"/>
    </location>
</feature>
<sequence length="290" mass="32333">MEALFGNFEGFYGEYGEKFLPAIVASLICAIFVFAWRSTEVSTPDRLEGQFNIPGRGTFNIIPESTTAERPEQTSTSPGGLRRRHNPSGSSSENSTQNSAQSADSGNSRTEPPPTEAVFDEGDLNEPELTTKIRFLDESEILCRFRPSQSLGDFKRKNIEDSTERGRLCLIFGGMPLKDEKAKMSRIGVKDGDTMHGFYKTLPPEPSPEERNNNASSSYSHPRTGQHSPQLDEDDFFDEISRWFVPAIGGILGVAWLYLITAPYPMTFSTHLSMFFITSVFVGFIIMNRA</sequence>
<feature type="domain" description="Ubiquitin-like" evidence="3">
    <location>
        <begin position="129"/>
        <end position="196"/>
    </location>
</feature>
<gene>
    <name evidence="4" type="ORF">GSOID_T00007547001</name>
</gene>
<dbReference type="InterPro" id="IPR040352">
    <property type="entry name" value="TMUB1/2"/>
</dbReference>
<dbReference type="Gene3D" id="3.10.20.90">
    <property type="entry name" value="Phosphatidylinositol 3-kinase Catalytic Subunit, Chain A, domain 1"/>
    <property type="match status" value="1"/>
</dbReference>
<dbReference type="GO" id="GO:0036503">
    <property type="term" value="P:ERAD pathway"/>
    <property type="evidence" value="ECO:0007669"/>
    <property type="project" value="InterPro"/>
</dbReference>
<dbReference type="EMBL" id="FN653302">
    <property type="protein sequence ID" value="CBY14517.1"/>
    <property type="molecule type" value="Genomic_DNA"/>
</dbReference>
<name>E4XXY9_OIKDI</name>
<feature type="compositionally biased region" description="Low complexity" evidence="1">
    <location>
        <begin position="88"/>
        <end position="103"/>
    </location>
</feature>
<evidence type="ECO:0000259" key="3">
    <source>
        <dbReference type="PROSITE" id="PS50053"/>
    </source>
</evidence>
<protein>
    <recommendedName>
        <fullName evidence="3">Ubiquitin-like domain-containing protein</fullName>
    </recommendedName>
</protein>
<evidence type="ECO:0000313" key="4">
    <source>
        <dbReference type="EMBL" id="CBY14517.1"/>
    </source>
</evidence>
<feature type="region of interest" description="Disordered" evidence="1">
    <location>
        <begin position="46"/>
        <end position="126"/>
    </location>
</feature>
<dbReference type="AlphaFoldDB" id="E4XXY9"/>
<dbReference type="FunCoup" id="E4XXY9">
    <property type="interactions" value="66"/>
</dbReference>
<dbReference type="PROSITE" id="PS50053">
    <property type="entry name" value="UBIQUITIN_2"/>
    <property type="match status" value="1"/>
</dbReference>
<dbReference type="InterPro" id="IPR000626">
    <property type="entry name" value="Ubiquitin-like_dom"/>
</dbReference>
<reference evidence="4" key="1">
    <citation type="journal article" date="2010" name="Science">
        <title>Plasticity of animal genome architecture unmasked by rapid evolution of a pelagic tunicate.</title>
        <authorList>
            <person name="Denoeud F."/>
            <person name="Henriet S."/>
            <person name="Mungpakdee S."/>
            <person name="Aury J.M."/>
            <person name="Da Silva C."/>
            <person name="Brinkmann H."/>
            <person name="Mikhaleva J."/>
            <person name="Olsen L.C."/>
            <person name="Jubin C."/>
            <person name="Canestro C."/>
            <person name="Bouquet J.M."/>
            <person name="Danks G."/>
            <person name="Poulain J."/>
            <person name="Campsteijn C."/>
            <person name="Adamski M."/>
            <person name="Cross I."/>
            <person name="Yadetie F."/>
            <person name="Muffato M."/>
            <person name="Louis A."/>
            <person name="Butcher S."/>
            <person name="Tsagkogeorga G."/>
            <person name="Konrad A."/>
            <person name="Singh S."/>
            <person name="Jensen M.F."/>
            <person name="Cong E.H."/>
            <person name="Eikeseth-Otteraa H."/>
            <person name="Noel B."/>
            <person name="Anthouard V."/>
            <person name="Porcel B.M."/>
            <person name="Kachouri-Lafond R."/>
            <person name="Nishino A."/>
            <person name="Ugolini M."/>
            <person name="Chourrout P."/>
            <person name="Nishida H."/>
            <person name="Aasland R."/>
            <person name="Huzurbazar S."/>
            <person name="Westhof E."/>
            <person name="Delsuc F."/>
            <person name="Lehrach H."/>
            <person name="Reinhardt R."/>
            <person name="Weissenbach J."/>
            <person name="Roy S.W."/>
            <person name="Artiguenave F."/>
            <person name="Postlethwait J.H."/>
            <person name="Manak J.R."/>
            <person name="Thompson E.M."/>
            <person name="Jaillon O."/>
            <person name="Du Pasquier L."/>
            <person name="Boudinot P."/>
            <person name="Liberles D.A."/>
            <person name="Volff J.N."/>
            <person name="Philippe H."/>
            <person name="Lenhard B."/>
            <person name="Roest Crollius H."/>
            <person name="Wincker P."/>
            <person name="Chourrout D."/>
        </authorList>
    </citation>
    <scope>NUCLEOTIDE SEQUENCE [LARGE SCALE GENOMIC DNA]</scope>
</reference>
<dbReference type="PANTHER" id="PTHR14557:SF5">
    <property type="entry name" value="UBIQUITIN-LIKE DOMAIN-CONTAINING PROTEIN"/>
    <property type="match status" value="1"/>
</dbReference>
<dbReference type="OrthoDB" id="161999at2759"/>
<dbReference type="InterPro" id="IPR029071">
    <property type="entry name" value="Ubiquitin-like_domsf"/>
</dbReference>
<feature type="compositionally biased region" description="Polar residues" evidence="1">
    <location>
        <begin position="219"/>
        <end position="229"/>
    </location>
</feature>
<dbReference type="SUPFAM" id="SSF54236">
    <property type="entry name" value="Ubiquitin-like"/>
    <property type="match status" value="1"/>
</dbReference>
<evidence type="ECO:0000313" key="5">
    <source>
        <dbReference type="Proteomes" id="UP000001307"/>
    </source>
</evidence>
<keyword evidence="5" id="KW-1185">Reference proteome</keyword>
<keyword evidence="2" id="KW-1133">Transmembrane helix</keyword>
<accession>E4XXY9</accession>
<feature type="transmembrane region" description="Helical" evidence="2">
    <location>
        <begin position="268"/>
        <end position="287"/>
    </location>
</feature>
<dbReference type="Proteomes" id="UP000001307">
    <property type="component" value="Unassembled WGS sequence"/>
</dbReference>
<evidence type="ECO:0000256" key="1">
    <source>
        <dbReference type="SAM" id="MobiDB-lite"/>
    </source>
</evidence>
<proteinExistence type="predicted"/>
<feature type="transmembrane region" description="Helical" evidence="2">
    <location>
        <begin position="19"/>
        <end position="36"/>
    </location>
</feature>
<keyword evidence="2" id="KW-0812">Transmembrane</keyword>
<dbReference type="PANTHER" id="PTHR14557">
    <property type="entry name" value="PROTEIN C7ORF21"/>
    <property type="match status" value="1"/>
</dbReference>